<dbReference type="InterPro" id="IPR003587">
    <property type="entry name" value="Hint_dom_N"/>
</dbReference>
<evidence type="ECO:0000313" key="4">
    <source>
        <dbReference type="Proteomes" id="UP000176365"/>
    </source>
</evidence>
<dbReference type="Gene3D" id="2.170.16.10">
    <property type="entry name" value="Hedgehog/Intein (Hint) domain"/>
    <property type="match status" value="1"/>
</dbReference>
<dbReference type="EMBL" id="MHRW01000011">
    <property type="protein sequence ID" value="OHA30752.1"/>
    <property type="molecule type" value="Genomic_DNA"/>
</dbReference>
<dbReference type="NCBIfam" id="TIGR01443">
    <property type="entry name" value="intein_Cterm"/>
    <property type="match status" value="1"/>
</dbReference>
<feature type="region of interest" description="Disordered" evidence="1">
    <location>
        <begin position="2266"/>
        <end position="2440"/>
    </location>
</feature>
<feature type="domain" description="Peptidase S74" evidence="2">
    <location>
        <begin position="2068"/>
        <end position="2160"/>
    </location>
</feature>
<dbReference type="PROSITE" id="PS51688">
    <property type="entry name" value="ICA"/>
    <property type="match status" value="1"/>
</dbReference>
<dbReference type="SMART" id="SM00305">
    <property type="entry name" value="HintC"/>
    <property type="match status" value="1"/>
</dbReference>
<dbReference type="InterPro" id="IPR030392">
    <property type="entry name" value="S74_ICA"/>
</dbReference>
<dbReference type="GO" id="GO:0000993">
    <property type="term" value="F:RNA polymerase II complex binding"/>
    <property type="evidence" value="ECO:0007669"/>
    <property type="project" value="TreeGrafter"/>
</dbReference>
<dbReference type="InterPro" id="IPR030934">
    <property type="entry name" value="Intein_C"/>
</dbReference>
<evidence type="ECO:0000256" key="1">
    <source>
        <dbReference type="SAM" id="MobiDB-lite"/>
    </source>
</evidence>
<organism evidence="3 4">
    <name type="scientific">Candidatus Taylorbacteria bacterium RIFCSPLOWO2_01_FULL_44_26</name>
    <dbReference type="NCBI Taxonomy" id="1802318"/>
    <lineage>
        <taxon>Bacteria</taxon>
        <taxon>Candidatus Tayloriibacteriota</taxon>
    </lineage>
</organism>
<feature type="compositionally biased region" description="Low complexity" evidence="1">
    <location>
        <begin position="2266"/>
        <end position="2314"/>
    </location>
</feature>
<name>A0A1G2N638_9BACT</name>
<gene>
    <name evidence="3" type="ORF">A3B11_02050</name>
</gene>
<sequence length="2440" mass="252997">MKNEIIIEGKIFISARQAAEITKYATDYIGQLSRAGKINARMIGRTWFVDQQSLLNYKNHIDPESSIPNNYQISDLQNPHSSPSQTNQNVPASQSAQTGLTYLSDDRELLPNLNKKIPVEAQSIPPIKKSAEKSIFNKTISAIRESGSAIQKSGLELQNSLPSLWPHARNALTLGIVLAFIVFGATISSHPDRAVRAMARVADGLGYGWMKGADILESSSRKMSGLTAYDIEIFADKTDDFVRSSARKSVNAYVAFLINTTDTVYLTLSSFQNNIYSLAENIFERTKSSTVATAGTSLESARSAIETTVSNGFDFLASLRGRAVVSIRKFLGIKDGSGLAVSEDNRTSTTTIIVRNITSSPFAQSVSNPSFTTVINNIDEALLGRVSYLERQFYGLQNAQPFQYSNIGANVSQAIDNIDLSNITGATITGATITGSYFSGSADLTGNVSLSGQLNVSGTGTSTLAGDTAFDTNVLYIDSINNRVGVGTSSPTDTLSVAGPIFLGNISAPSNSANRLYATAGDLYFAGSLIGGGTTGNWTTDGTHVWRSSGNVGIGTTTPGSILSVAGVGNFSGSGSTLYSTLTLPSLTATSSLTLSGVAINSLLSTNSSGVVTATSTPTFGNFNATSTSATSTIAGGLAIETSGFVYDYQTNRVGIGTAAPSTKLEIADATPTLTIKDTTTSISTGGTYGNLDFYSSDTNFVGVVSRIRSKTNDSNGGSDGELSFWTLAGGGSLSEKMRLTTDGKLGLGTTTPNWQLQQAATRPFHVLSDTSAGTNAKHWFTSSQGGNFYIGTSSDALNATTTLLTINTAGFVGIATTSPATLLAVGGHCVTADTRLRRRRKKKGAKDKKEDDYDYDYDEVMIKDVKEGDEIASLDEKTGAIVWSRVNALLDMGVKPIYKFTTATGKTIRTTGEHPYLVKTRMNADKEKKNSDLWAGATLIRSIIARAVSLSSAFVDNAVATAKDGSWRKAGTIKEGAEIAIVSEDGRASVWDKVVKIEMLPDEQVYDIEVEGTHNFVGNDIIAHNTYITGGLGVGKATTTSGALDVSGSGVFGNILSASVFTATSTTATSTFAGGLAIETSGFVYDYSTNNVGIGTASPSYKLNIVGPSVSSGAYSNVALFEGLGSATNMGVLEFKSLRDDPNTNGRNFALQVWQRGSVGTTAKNLLLQPDGGNVGIGTTTPNWQLQQAATRPFHVLSDTSAAANLKHWFMSSQGGNFYLGTSSDSYSTTTMPSITITSNNLVGIGTTSPSSYATLTVGGVTESLSFIATSTTATSTFAGGITVGPSSEYVFDHIGNALNINSPGVFTGALNIARGGNTYNINLTDSSAILRFNSSGGNINMSGGGSLDGSGTMTFGPTSANSAVFKTNNTTRMTLDSSGNLGIGTTTPQYKLQVAGVTPVFTLSDTNSGTDTKHWFQTSNAGKFSIGTTSDTFTATTTLLTLSTNGFLGVGTTTPNWQLQQAATRPFHVLSDTSAGTNAKHWFTSSQGGNFYIGTSSDALNATTTLLTIANSGKVGIGTAAPSSALHVVSKATSEAGLIVTGGSTVNSHVDSGQVQIGTTVNFARLGYAAVTGTFYIDNTYNNDNSDIRFRSKIAGTAVDTLIIKGSGNLGLGTTTPQYKLQVAGVTPVLTLSDTNGGTDAKHWFQTSNAGKFSIGTTSDTFAATTTLLTLSTNGFLGVGTTTPNWQLQTASTRPFSVLSDTSAGANLKHWFTTSQGGNFYLGTSSDIYATTTVPSITITSNGLVGIASTSPSAYAILTAGGAIEGWNFIATSTTATSTFAGGLNVGNGALMYDFSQGLTSIDNLQIGATSFDTDAGILSWADMPVTSNAAAYTDESYTAQIDGNPILTVYAQSNGSGDIMNPRVGIGTTTPSYFLHLQLGDGITNATSTVLALDHISTTTAPTAGIGAGLLFRNMNAASSTIETASIIGLLSTVTAGSEDGELAFLTKSAGGALSERLRINKNGLVGVGTTTPWAKFSITATSTEVVPLFAVSTSTASATTTVLVVDANGKLGLATTSPWRTLSVVGTVALNGLTATPSTQDAVCIDAVTNEITTNTSQPTCTVSSARFKNNISTLNTSALDSVTKFRPVSFKYNGGDSSEHIGLIAEEVNLIEPRLVAYEADGVTPRGVRYEEMTALLIKAIQEQNARLDNIASSTQALASSLPEKIISTVQSWLESVGVGIKHGLVSLQGLFTQSLTVGTKEKPSGITIYDEATGAPYCLKILNGSTQTTAGECLNVAVATSTIATPTNTNNTAAVLNATTNTNNNQTNTPAIDTASSTQTTSTTTTSIVETFTATTTPNTSTTTTTSSSGGGSSGASPEPTTATIPAPNPEAATGQTINTEPVINNQSPATDSQSPTTNDQSSITNDQNPATSNDSPSSTPAPESSSTASSGQTSSESSVTTPSAPAESVSAPAPVSTPASEPAPVQGPAGEGN</sequence>
<dbReference type="PANTHER" id="PTHR12460:SF0">
    <property type="entry name" value="CID DOMAIN-CONTAINING PROTEIN-RELATED"/>
    <property type="match status" value="1"/>
</dbReference>
<dbReference type="GO" id="GO:0031124">
    <property type="term" value="P:mRNA 3'-end processing"/>
    <property type="evidence" value="ECO:0007669"/>
    <property type="project" value="TreeGrafter"/>
</dbReference>
<dbReference type="InterPro" id="IPR036844">
    <property type="entry name" value="Hint_dom_sf"/>
</dbReference>
<comment type="caution">
    <text evidence="3">The sequence shown here is derived from an EMBL/GenBank/DDBJ whole genome shotgun (WGS) entry which is preliminary data.</text>
</comment>
<dbReference type="Pfam" id="PF14890">
    <property type="entry name" value="Intein_splicing"/>
    <property type="match status" value="1"/>
</dbReference>
<dbReference type="PROSITE" id="PS50817">
    <property type="entry name" value="INTEIN_N_TER"/>
    <property type="match status" value="1"/>
</dbReference>
<protein>
    <recommendedName>
        <fullName evidence="2">Peptidase S74 domain-containing protein</fullName>
    </recommendedName>
</protein>
<feature type="compositionally biased region" description="Low complexity" evidence="1">
    <location>
        <begin position="2382"/>
        <end position="2431"/>
    </location>
</feature>
<reference evidence="3 4" key="1">
    <citation type="journal article" date="2016" name="Nat. Commun.">
        <title>Thousands of microbial genomes shed light on interconnected biogeochemical processes in an aquifer system.</title>
        <authorList>
            <person name="Anantharaman K."/>
            <person name="Brown C.T."/>
            <person name="Hug L.A."/>
            <person name="Sharon I."/>
            <person name="Castelle C.J."/>
            <person name="Probst A.J."/>
            <person name="Thomas B.C."/>
            <person name="Singh A."/>
            <person name="Wilkins M.J."/>
            <person name="Karaoz U."/>
            <person name="Brodie E.L."/>
            <person name="Williams K.H."/>
            <person name="Hubbard S.S."/>
            <person name="Banfield J.F."/>
        </authorList>
    </citation>
    <scope>NUCLEOTIDE SEQUENCE [LARGE SCALE GENOMIC DNA]</scope>
</reference>
<feature type="region of interest" description="Disordered" evidence="1">
    <location>
        <begin position="66"/>
        <end position="97"/>
    </location>
</feature>
<dbReference type="InterPro" id="IPR003586">
    <property type="entry name" value="Hint_dom_C"/>
</dbReference>
<evidence type="ECO:0000313" key="3">
    <source>
        <dbReference type="EMBL" id="OHA30752.1"/>
    </source>
</evidence>
<dbReference type="PROSITE" id="PS50818">
    <property type="entry name" value="INTEIN_C_TER"/>
    <property type="match status" value="1"/>
</dbReference>
<dbReference type="GO" id="GO:0016539">
    <property type="term" value="P:intein-mediated protein splicing"/>
    <property type="evidence" value="ECO:0007669"/>
    <property type="project" value="InterPro"/>
</dbReference>
<dbReference type="Proteomes" id="UP000176365">
    <property type="component" value="Unassembled WGS sequence"/>
</dbReference>
<dbReference type="SMART" id="SM00306">
    <property type="entry name" value="HintN"/>
    <property type="match status" value="1"/>
</dbReference>
<dbReference type="CDD" id="cd00081">
    <property type="entry name" value="Hint"/>
    <property type="match status" value="1"/>
</dbReference>
<feature type="compositionally biased region" description="Polar residues" evidence="1">
    <location>
        <begin position="2340"/>
        <end position="2381"/>
    </location>
</feature>
<evidence type="ECO:0000259" key="2">
    <source>
        <dbReference type="PROSITE" id="PS51688"/>
    </source>
</evidence>
<dbReference type="SUPFAM" id="SSF51294">
    <property type="entry name" value="Hedgehog/intein (Hint) domain"/>
    <property type="match status" value="1"/>
</dbReference>
<dbReference type="PANTHER" id="PTHR12460">
    <property type="entry name" value="CYCLIN-DEPENDENT KINASE INHIBITOR-RELATED PROTEIN"/>
    <property type="match status" value="1"/>
</dbReference>
<dbReference type="InterPro" id="IPR006141">
    <property type="entry name" value="Intein_N"/>
</dbReference>
<dbReference type="Pfam" id="PF13884">
    <property type="entry name" value="Peptidase_S74"/>
    <property type="match status" value="1"/>
</dbReference>
<accession>A0A1G2N638</accession>
<proteinExistence type="predicted"/>